<protein>
    <submittedName>
        <fullName evidence="1">WD40 repeat-like protein</fullName>
    </submittedName>
</protein>
<reference evidence="1" key="1">
    <citation type="submission" date="2021-03" db="EMBL/GenBank/DDBJ databases">
        <authorList>
            <consortium name="DOE Joint Genome Institute"/>
            <person name="Ahrendt S."/>
            <person name="Looney B.P."/>
            <person name="Miyauchi S."/>
            <person name="Morin E."/>
            <person name="Drula E."/>
            <person name="Courty P.E."/>
            <person name="Chicoki N."/>
            <person name="Fauchery L."/>
            <person name="Kohler A."/>
            <person name="Kuo A."/>
            <person name="Labutti K."/>
            <person name="Pangilinan J."/>
            <person name="Lipzen A."/>
            <person name="Riley R."/>
            <person name="Andreopoulos W."/>
            <person name="He G."/>
            <person name="Johnson J."/>
            <person name="Barry K.W."/>
            <person name="Grigoriev I.V."/>
            <person name="Nagy L."/>
            <person name="Hibbett D."/>
            <person name="Henrissat B."/>
            <person name="Matheny P.B."/>
            <person name="Labbe J."/>
            <person name="Martin F."/>
        </authorList>
    </citation>
    <scope>NUCLEOTIDE SEQUENCE</scope>
    <source>
        <strain evidence="1">HHB10654</strain>
    </source>
</reference>
<evidence type="ECO:0000313" key="1">
    <source>
        <dbReference type="EMBL" id="KAI0063225.1"/>
    </source>
</evidence>
<dbReference type="Proteomes" id="UP000814140">
    <property type="component" value="Unassembled WGS sequence"/>
</dbReference>
<dbReference type="EMBL" id="MU277204">
    <property type="protein sequence ID" value="KAI0063225.1"/>
    <property type="molecule type" value="Genomic_DNA"/>
</dbReference>
<accession>A0ACB8T5N7</accession>
<proteinExistence type="predicted"/>
<reference evidence="1" key="2">
    <citation type="journal article" date="2022" name="New Phytol.">
        <title>Evolutionary transition to the ectomycorrhizal habit in the genomes of a hyperdiverse lineage of mushroom-forming fungi.</title>
        <authorList>
            <person name="Looney B."/>
            <person name="Miyauchi S."/>
            <person name="Morin E."/>
            <person name="Drula E."/>
            <person name="Courty P.E."/>
            <person name="Kohler A."/>
            <person name="Kuo A."/>
            <person name="LaButti K."/>
            <person name="Pangilinan J."/>
            <person name="Lipzen A."/>
            <person name="Riley R."/>
            <person name="Andreopoulos W."/>
            <person name="He G."/>
            <person name="Johnson J."/>
            <person name="Nolan M."/>
            <person name="Tritt A."/>
            <person name="Barry K.W."/>
            <person name="Grigoriev I.V."/>
            <person name="Nagy L.G."/>
            <person name="Hibbett D."/>
            <person name="Henrissat B."/>
            <person name="Matheny P.B."/>
            <person name="Labbe J."/>
            <person name="Martin F.M."/>
        </authorList>
    </citation>
    <scope>NUCLEOTIDE SEQUENCE</scope>
    <source>
        <strain evidence="1">HHB10654</strain>
    </source>
</reference>
<gene>
    <name evidence="1" type="ORF">BV25DRAFT_1802582</name>
</gene>
<organism evidence="1 2">
    <name type="scientific">Artomyces pyxidatus</name>
    <dbReference type="NCBI Taxonomy" id="48021"/>
    <lineage>
        <taxon>Eukaryota</taxon>
        <taxon>Fungi</taxon>
        <taxon>Dikarya</taxon>
        <taxon>Basidiomycota</taxon>
        <taxon>Agaricomycotina</taxon>
        <taxon>Agaricomycetes</taxon>
        <taxon>Russulales</taxon>
        <taxon>Auriscalpiaceae</taxon>
        <taxon>Artomyces</taxon>
    </lineage>
</organism>
<keyword evidence="2" id="KW-1185">Reference proteome</keyword>
<sequence length="661" mass="72551">MTPKMMAHAATVSSRSRPPAVTATPHRHRVDFATLGRTPLRLGLGTRRMTSRELEIVEAAGELLSAEIPDTPTATASDEEQPPSLLRGFQATIPSADKGRTRRRLTRSVEAPRMGLKRMGLGAQGLTMDEPEAEGEAESEDDVVVVGAGPGRERGKRGRKKRGRESLSAGKVFGRDELERQKTEIKKDKENLHVRRSLIHSDITEITNKIEALDAIRTKLEEDLLKLQEDELELDDELEMVKERLEIEESRTRHKGQKGMSQPAHLQSSRRRKGPAFLPSEHDELPPGVAFMTLECGTTPIAALDFSEPYGTLVTATQDDAQPRVWDLLSGEDIGHLRGHTGPVKALQVEDHVCLTGSADGTVRVWDLRRVDAEAEDEWEGGMVHLSDVIEETEEGEGEGVVVDMNGSGVRHGKKEDGGPCIRLLEGHSKAVTALYFEDETLVTGASDKTLRQWDLTTGQCVMTMDILWALSHPPVAAPGGALPNHLFPGAAAAAGTFAVPTPPYADGSWEMYQDFVGAVQFWGYALVSGSGDGAVRMWDMRTGQAHRTLLGHTGPVTCVQFDEIHIVSGSLDKSVRIWDLRTGGMFETVKYDHAVTSLQFDSRKIVSAAGENGVKIYNRTSMQHSTLSTNGHTRPIEKLRYMDRYLVSGGRDSTVKIWAL</sequence>
<name>A0ACB8T5N7_9AGAM</name>
<evidence type="ECO:0000313" key="2">
    <source>
        <dbReference type="Proteomes" id="UP000814140"/>
    </source>
</evidence>
<comment type="caution">
    <text evidence="1">The sequence shown here is derived from an EMBL/GenBank/DDBJ whole genome shotgun (WGS) entry which is preliminary data.</text>
</comment>